<evidence type="ECO:0000313" key="3">
    <source>
        <dbReference type="Proteomes" id="UP000027361"/>
    </source>
</evidence>
<evidence type="ECO:0000259" key="1">
    <source>
        <dbReference type="Pfam" id="PF07731"/>
    </source>
</evidence>
<dbReference type="RefSeq" id="XP_013242639.1">
    <property type="nucleotide sequence ID" value="XM_013387185.1"/>
</dbReference>
<dbReference type="GO" id="GO:0016491">
    <property type="term" value="F:oxidoreductase activity"/>
    <property type="evidence" value="ECO:0007669"/>
    <property type="project" value="InterPro"/>
</dbReference>
<gene>
    <name evidence="2" type="ORF">K437DRAFT_268929</name>
</gene>
<organism evidence="2 3">
    <name type="scientific">Tilletiaria anomala (strain ATCC 24038 / CBS 436.72 / UBC 951)</name>
    <dbReference type="NCBI Taxonomy" id="1037660"/>
    <lineage>
        <taxon>Eukaryota</taxon>
        <taxon>Fungi</taxon>
        <taxon>Dikarya</taxon>
        <taxon>Basidiomycota</taxon>
        <taxon>Ustilaginomycotina</taxon>
        <taxon>Exobasidiomycetes</taxon>
        <taxon>Georgefischeriales</taxon>
        <taxon>Tilletiariaceae</taxon>
        <taxon>Tilletiaria</taxon>
    </lineage>
</organism>
<dbReference type="Proteomes" id="UP000027361">
    <property type="component" value="Unassembled WGS sequence"/>
</dbReference>
<reference evidence="2 3" key="1">
    <citation type="submission" date="2014-05" db="EMBL/GenBank/DDBJ databases">
        <title>Draft genome sequence of a rare smut relative, Tilletiaria anomala UBC 951.</title>
        <authorList>
            <consortium name="DOE Joint Genome Institute"/>
            <person name="Toome M."/>
            <person name="Kuo A."/>
            <person name="Henrissat B."/>
            <person name="Lipzen A."/>
            <person name="Tritt A."/>
            <person name="Yoshinaga Y."/>
            <person name="Zane M."/>
            <person name="Barry K."/>
            <person name="Grigoriev I.V."/>
            <person name="Spatafora J.W."/>
            <person name="Aimea M.C."/>
        </authorList>
    </citation>
    <scope>NUCLEOTIDE SEQUENCE [LARGE SCALE GENOMIC DNA]</scope>
    <source>
        <strain evidence="2 3">UBC 951</strain>
    </source>
</reference>
<comment type="caution">
    <text evidence="2">The sequence shown here is derived from an EMBL/GenBank/DDBJ whole genome shotgun (WGS) entry which is preliminary data.</text>
</comment>
<dbReference type="InterPro" id="IPR011706">
    <property type="entry name" value="Cu-oxidase_C"/>
</dbReference>
<dbReference type="EMBL" id="JMSN01000055">
    <property type="protein sequence ID" value="KDN44101.1"/>
    <property type="molecule type" value="Genomic_DNA"/>
</dbReference>
<proteinExistence type="predicted"/>
<dbReference type="GeneID" id="25266066"/>
<dbReference type="AlphaFoldDB" id="A0A066VRI1"/>
<dbReference type="Pfam" id="PF07731">
    <property type="entry name" value="Cu-oxidase_2"/>
    <property type="match status" value="1"/>
</dbReference>
<dbReference type="HOGENOM" id="CLU_2962537_0_0_1"/>
<sequence length="59" mass="6766">MHDPPMRDGWNLPRDDSVEQRHRVDWPSATLMQCHISHLAAGMALVFDEDAEPWVQVAV</sequence>
<dbReference type="Gene3D" id="2.60.40.420">
    <property type="entry name" value="Cupredoxins - blue copper proteins"/>
    <property type="match status" value="1"/>
</dbReference>
<name>A0A066VRI1_TILAU</name>
<evidence type="ECO:0000313" key="2">
    <source>
        <dbReference type="EMBL" id="KDN44101.1"/>
    </source>
</evidence>
<dbReference type="GO" id="GO:0005507">
    <property type="term" value="F:copper ion binding"/>
    <property type="evidence" value="ECO:0007669"/>
    <property type="project" value="InterPro"/>
</dbReference>
<feature type="domain" description="Plastocyanin-like" evidence="1">
    <location>
        <begin position="2"/>
        <end position="51"/>
    </location>
</feature>
<keyword evidence="3" id="KW-1185">Reference proteome</keyword>
<accession>A0A066VRI1</accession>
<protein>
    <recommendedName>
        <fullName evidence="1">Plastocyanin-like domain-containing protein</fullName>
    </recommendedName>
</protein>
<dbReference type="SUPFAM" id="SSF49503">
    <property type="entry name" value="Cupredoxins"/>
    <property type="match status" value="1"/>
</dbReference>
<dbReference type="InterPro" id="IPR008972">
    <property type="entry name" value="Cupredoxin"/>
</dbReference>
<dbReference type="InParanoid" id="A0A066VRI1"/>